<keyword evidence="5" id="KW-0804">Transcription</keyword>
<feature type="compositionally biased region" description="Low complexity" evidence="7">
    <location>
        <begin position="308"/>
        <end position="317"/>
    </location>
</feature>
<keyword evidence="3" id="KW-0805">Transcription regulation</keyword>
<feature type="domain" description="HTH myb-type" evidence="9">
    <location>
        <begin position="10"/>
        <end position="66"/>
    </location>
</feature>
<evidence type="ECO:0000256" key="2">
    <source>
        <dbReference type="ARBA" id="ARBA00022737"/>
    </source>
</evidence>
<keyword evidence="11" id="KW-1185">Reference proteome</keyword>
<feature type="compositionally biased region" description="Low complexity" evidence="7">
    <location>
        <begin position="155"/>
        <end position="166"/>
    </location>
</feature>
<evidence type="ECO:0000259" key="8">
    <source>
        <dbReference type="PROSITE" id="PS50090"/>
    </source>
</evidence>
<evidence type="ECO:0000256" key="3">
    <source>
        <dbReference type="ARBA" id="ARBA00023015"/>
    </source>
</evidence>
<keyword evidence="4" id="KW-0238">DNA-binding</keyword>
<evidence type="ECO:0000256" key="7">
    <source>
        <dbReference type="SAM" id="MobiDB-lite"/>
    </source>
</evidence>
<evidence type="ECO:0000256" key="5">
    <source>
        <dbReference type="ARBA" id="ARBA00023163"/>
    </source>
</evidence>
<feature type="region of interest" description="Disordered" evidence="7">
    <location>
        <begin position="120"/>
        <end position="172"/>
    </location>
</feature>
<evidence type="ECO:0000313" key="10">
    <source>
        <dbReference type="EMBL" id="KAD4982542.1"/>
    </source>
</evidence>
<dbReference type="GO" id="GO:0003677">
    <property type="term" value="F:DNA binding"/>
    <property type="evidence" value="ECO:0007669"/>
    <property type="project" value="UniProtKB-KW"/>
</dbReference>
<dbReference type="EMBL" id="SZYD01000010">
    <property type="protein sequence ID" value="KAD4982542.1"/>
    <property type="molecule type" value="Genomic_DNA"/>
</dbReference>
<protein>
    <submittedName>
        <fullName evidence="10">Uncharacterized protein</fullName>
    </submittedName>
</protein>
<feature type="domain" description="Myb-like" evidence="8">
    <location>
        <begin position="71"/>
        <end position="114"/>
    </location>
</feature>
<dbReference type="PANTHER" id="PTHR47996">
    <property type="entry name" value="TRANSCRIPTION FACTOR DUO1"/>
    <property type="match status" value="1"/>
</dbReference>
<comment type="subcellular location">
    <subcellularLocation>
        <location evidence="1">Nucleus</location>
    </subcellularLocation>
</comment>
<dbReference type="InterPro" id="IPR053106">
    <property type="entry name" value="Plant_Male-Germline_Reg_TFs"/>
</dbReference>
<feature type="region of interest" description="Disordered" evidence="7">
    <location>
        <begin position="282"/>
        <end position="329"/>
    </location>
</feature>
<dbReference type="SUPFAM" id="SSF46689">
    <property type="entry name" value="Homeodomain-like"/>
    <property type="match status" value="1"/>
</dbReference>
<proteinExistence type="predicted"/>
<feature type="domain" description="Myb-like" evidence="8">
    <location>
        <begin position="10"/>
        <end position="62"/>
    </location>
</feature>
<organism evidence="10 11">
    <name type="scientific">Mikania micrantha</name>
    <name type="common">bitter vine</name>
    <dbReference type="NCBI Taxonomy" id="192012"/>
    <lineage>
        <taxon>Eukaryota</taxon>
        <taxon>Viridiplantae</taxon>
        <taxon>Streptophyta</taxon>
        <taxon>Embryophyta</taxon>
        <taxon>Tracheophyta</taxon>
        <taxon>Spermatophyta</taxon>
        <taxon>Magnoliopsida</taxon>
        <taxon>eudicotyledons</taxon>
        <taxon>Gunneridae</taxon>
        <taxon>Pentapetalae</taxon>
        <taxon>asterids</taxon>
        <taxon>campanulids</taxon>
        <taxon>Asterales</taxon>
        <taxon>Asteraceae</taxon>
        <taxon>Asteroideae</taxon>
        <taxon>Heliantheae alliance</taxon>
        <taxon>Eupatorieae</taxon>
        <taxon>Mikania</taxon>
    </lineage>
</organism>
<feature type="domain" description="HTH myb-type" evidence="9">
    <location>
        <begin position="67"/>
        <end position="118"/>
    </location>
</feature>
<dbReference type="AlphaFoldDB" id="A0A5N6NQK2"/>
<comment type="caution">
    <text evidence="10">The sequence shown here is derived from an EMBL/GenBank/DDBJ whole genome shotgun (WGS) entry which is preliminary data.</text>
</comment>
<dbReference type="Proteomes" id="UP000326396">
    <property type="component" value="Linkage Group LG18"/>
</dbReference>
<dbReference type="GO" id="GO:0005634">
    <property type="term" value="C:nucleus"/>
    <property type="evidence" value="ECO:0007669"/>
    <property type="project" value="UniProtKB-SubCell"/>
</dbReference>
<reference evidence="10 11" key="1">
    <citation type="submission" date="2019-05" db="EMBL/GenBank/DDBJ databases">
        <title>Mikania micrantha, genome provides insights into the molecular mechanism of rapid growth.</title>
        <authorList>
            <person name="Liu B."/>
        </authorList>
    </citation>
    <scope>NUCLEOTIDE SEQUENCE [LARGE SCALE GENOMIC DNA]</scope>
    <source>
        <strain evidence="10">NLD-2019</strain>
        <tissue evidence="10">Leaf</tissue>
    </source>
</reference>
<sequence length="329" mass="37062">MEMRRMYDEMGEIKKGPWKTEEDEVLMKHVKRYGPKEWSSIRSKGLLQRTGKSCRLRWVNKLRPNLKNGVKFSADEERTVIELQGQFGNKWARIATYLPGRTDNDVKNFWSSRQKRLARVLQSPPPPHPPQKSHKSLRETPALHKVPPFEAPKRSSSTSGESSVTSPKTLSCSSSYCEPIKMVPLPELMNPTTTTAATTTAMLSQEHNHPLGQFEYTTTIPKEENSCNLPPHPPSLQDFNHVLPPPFDAHDIFNQLGDPNFFAVFGQGGSSDMVSFPNYVPPGGERESGGSCGGEESNDPIMMEPNTFMDDFPMDMFDNIEPLPSPSKW</sequence>
<keyword evidence="6" id="KW-0539">Nucleus</keyword>
<evidence type="ECO:0000256" key="1">
    <source>
        <dbReference type="ARBA" id="ARBA00004123"/>
    </source>
</evidence>
<dbReference type="PROSITE" id="PS50090">
    <property type="entry name" value="MYB_LIKE"/>
    <property type="match status" value="2"/>
</dbReference>
<name>A0A5N6NQK2_9ASTR</name>
<evidence type="ECO:0000256" key="6">
    <source>
        <dbReference type="ARBA" id="ARBA00023242"/>
    </source>
</evidence>
<accession>A0A5N6NQK2</accession>
<dbReference type="PROSITE" id="PS51294">
    <property type="entry name" value="HTH_MYB"/>
    <property type="match status" value="2"/>
</dbReference>
<gene>
    <name evidence="10" type="ORF">E3N88_19213</name>
</gene>
<dbReference type="CDD" id="cd00167">
    <property type="entry name" value="SANT"/>
    <property type="match status" value="2"/>
</dbReference>
<dbReference type="InterPro" id="IPR009057">
    <property type="entry name" value="Homeodomain-like_sf"/>
</dbReference>
<dbReference type="InterPro" id="IPR001005">
    <property type="entry name" value="SANT/Myb"/>
</dbReference>
<evidence type="ECO:0000313" key="11">
    <source>
        <dbReference type="Proteomes" id="UP000326396"/>
    </source>
</evidence>
<evidence type="ECO:0000259" key="9">
    <source>
        <dbReference type="PROSITE" id="PS51294"/>
    </source>
</evidence>
<dbReference type="Gene3D" id="1.10.10.60">
    <property type="entry name" value="Homeodomain-like"/>
    <property type="match status" value="2"/>
</dbReference>
<dbReference type="OrthoDB" id="2143914at2759"/>
<keyword evidence="2" id="KW-0677">Repeat</keyword>
<dbReference type="PANTHER" id="PTHR47996:SF3">
    <property type="entry name" value="TRANSCRIPTION FACTOR DUO1"/>
    <property type="match status" value="1"/>
</dbReference>
<dbReference type="SMART" id="SM00717">
    <property type="entry name" value="SANT"/>
    <property type="match status" value="2"/>
</dbReference>
<dbReference type="FunFam" id="1.10.10.60:FF:000060">
    <property type="entry name" value="MYB transcription factor"/>
    <property type="match status" value="1"/>
</dbReference>
<dbReference type="Pfam" id="PF00249">
    <property type="entry name" value="Myb_DNA-binding"/>
    <property type="match status" value="2"/>
</dbReference>
<evidence type="ECO:0000256" key="4">
    <source>
        <dbReference type="ARBA" id="ARBA00023125"/>
    </source>
</evidence>
<dbReference type="FunFam" id="1.10.10.60:FF:000351">
    <property type="entry name" value="Transcription factor GAMYB"/>
    <property type="match status" value="1"/>
</dbReference>
<dbReference type="InterPro" id="IPR017930">
    <property type="entry name" value="Myb_dom"/>
</dbReference>